<dbReference type="EMBL" id="JBHSZQ010000047">
    <property type="protein sequence ID" value="MFC7126957.1"/>
    <property type="molecule type" value="Genomic_DNA"/>
</dbReference>
<evidence type="ECO:0008006" key="3">
    <source>
        <dbReference type="Google" id="ProtNLM"/>
    </source>
</evidence>
<dbReference type="AlphaFoldDB" id="A0ABD5XAM4"/>
<dbReference type="Proteomes" id="UP001596414">
    <property type="component" value="Unassembled WGS sequence"/>
</dbReference>
<proteinExistence type="predicted"/>
<comment type="caution">
    <text evidence="1">The sequence shown here is derived from an EMBL/GenBank/DDBJ whole genome shotgun (WGS) entry which is preliminary data.</text>
</comment>
<reference evidence="1 2" key="1">
    <citation type="journal article" date="2014" name="Int. J. Syst. Evol. Microbiol.">
        <title>Complete genome sequence of Corynebacterium casei LMG S-19264T (=DSM 44701T), isolated from a smear-ripened cheese.</title>
        <authorList>
            <consortium name="US DOE Joint Genome Institute (JGI-PGF)"/>
            <person name="Walter F."/>
            <person name="Albersmeier A."/>
            <person name="Kalinowski J."/>
            <person name="Ruckert C."/>
        </authorList>
    </citation>
    <scope>NUCLEOTIDE SEQUENCE [LARGE SCALE GENOMIC DNA]</scope>
    <source>
        <strain evidence="1 2">CGMCC 4.7215</strain>
    </source>
</reference>
<sequence length="130" mass="15063">MSEQAPEFTYDDQSQEILIEYNGRSSVSYPDTDQDSYEILVAVDEFVTQSTTLIDDLIAKTIQQVSRQHENVMLSVLPRFQKRVVDDYEQSLQLQQRAGEAKPNVAEDLRKLLYKNEKLLKHYFCVLSIA</sequence>
<protein>
    <recommendedName>
        <fullName evidence="3">Exocyst complex component Sec3 C-terminal domain-containing protein</fullName>
    </recommendedName>
</protein>
<name>A0ABD5XAM4_9EURY</name>
<accession>A0ABD5XAM4</accession>
<gene>
    <name evidence="1" type="ORF">ACFQJ7_13145</name>
</gene>
<evidence type="ECO:0000313" key="2">
    <source>
        <dbReference type="Proteomes" id="UP001596414"/>
    </source>
</evidence>
<evidence type="ECO:0000313" key="1">
    <source>
        <dbReference type="EMBL" id="MFC7126957.1"/>
    </source>
</evidence>
<organism evidence="1 2">
    <name type="scientific">Halovenus rubra</name>
    <dbReference type="NCBI Taxonomy" id="869890"/>
    <lineage>
        <taxon>Archaea</taxon>
        <taxon>Methanobacteriati</taxon>
        <taxon>Methanobacteriota</taxon>
        <taxon>Stenosarchaea group</taxon>
        <taxon>Halobacteria</taxon>
        <taxon>Halobacteriales</taxon>
        <taxon>Haloarculaceae</taxon>
        <taxon>Halovenus</taxon>
    </lineage>
</organism>
<dbReference type="RefSeq" id="WP_267637200.1">
    <property type="nucleotide sequence ID" value="NZ_JAODIY010000009.1"/>
</dbReference>